<dbReference type="AlphaFoldDB" id="A0A382FQ77"/>
<gene>
    <name evidence="1" type="ORF">METZ01_LOCUS217616</name>
</gene>
<reference evidence="1" key="1">
    <citation type="submission" date="2018-05" db="EMBL/GenBank/DDBJ databases">
        <authorList>
            <person name="Lanie J.A."/>
            <person name="Ng W.-L."/>
            <person name="Kazmierczak K.M."/>
            <person name="Andrzejewski T.M."/>
            <person name="Davidsen T.M."/>
            <person name="Wayne K.J."/>
            <person name="Tettelin H."/>
            <person name="Glass J.I."/>
            <person name="Rusch D."/>
            <person name="Podicherti R."/>
            <person name="Tsui H.-C.T."/>
            <person name="Winkler M.E."/>
        </authorList>
    </citation>
    <scope>NUCLEOTIDE SEQUENCE</scope>
</reference>
<dbReference type="EMBL" id="UINC01051059">
    <property type="protein sequence ID" value="SVB64762.1"/>
    <property type="molecule type" value="Genomic_DNA"/>
</dbReference>
<name>A0A382FQ77_9ZZZZ</name>
<evidence type="ECO:0000313" key="1">
    <source>
        <dbReference type="EMBL" id="SVB64762.1"/>
    </source>
</evidence>
<protein>
    <submittedName>
        <fullName evidence="1">Uncharacterized protein</fullName>
    </submittedName>
</protein>
<sequence>RVAFFFAAIVFLLYLDWDTTGQTYERNLIFIDTPCMNGLSVC</sequence>
<proteinExistence type="predicted"/>
<feature type="non-terminal residue" evidence="1">
    <location>
        <position position="1"/>
    </location>
</feature>
<accession>A0A382FQ77</accession>
<organism evidence="1">
    <name type="scientific">marine metagenome</name>
    <dbReference type="NCBI Taxonomy" id="408172"/>
    <lineage>
        <taxon>unclassified sequences</taxon>
        <taxon>metagenomes</taxon>
        <taxon>ecological metagenomes</taxon>
    </lineage>
</organism>